<comment type="caution">
    <text evidence="1">The sequence shown here is derived from an EMBL/GenBank/DDBJ whole genome shotgun (WGS) entry which is preliminary data.</text>
</comment>
<reference evidence="1" key="2">
    <citation type="submission" date="2020-06" db="EMBL/GenBank/DDBJ databases">
        <authorList>
            <person name="Sheffer M."/>
        </authorList>
    </citation>
    <scope>NUCLEOTIDE SEQUENCE</scope>
</reference>
<accession>A0A8T0F217</accession>
<proteinExistence type="predicted"/>
<keyword evidence="2" id="KW-1185">Reference proteome</keyword>
<dbReference type="AlphaFoldDB" id="A0A8T0F217"/>
<organism evidence="1 2">
    <name type="scientific">Argiope bruennichi</name>
    <name type="common">Wasp spider</name>
    <name type="synonym">Aranea bruennichi</name>
    <dbReference type="NCBI Taxonomy" id="94029"/>
    <lineage>
        <taxon>Eukaryota</taxon>
        <taxon>Metazoa</taxon>
        <taxon>Ecdysozoa</taxon>
        <taxon>Arthropoda</taxon>
        <taxon>Chelicerata</taxon>
        <taxon>Arachnida</taxon>
        <taxon>Araneae</taxon>
        <taxon>Araneomorphae</taxon>
        <taxon>Entelegynae</taxon>
        <taxon>Araneoidea</taxon>
        <taxon>Araneidae</taxon>
        <taxon>Argiope</taxon>
    </lineage>
</organism>
<evidence type="ECO:0000313" key="1">
    <source>
        <dbReference type="EMBL" id="KAF8784871.1"/>
    </source>
</evidence>
<evidence type="ECO:0000313" key="2">
    <source>
        <dbReference type="Proteomes" id="UP000807504"/>
    </source>
</evidence>
<dbReference type="EMBL" id="JABXBU010000030">
    <property type="protein sequence ID" value="KAF8784871.1"/>
    <property type="molecule type" value="Genomic_DNA"/>
</dbReference>
<dbReference type="Proteomes" id="UP000807504">
    <property type="component" value="Unassembled WGS sequence"/>
</dbReference>
<sequence>METSARKRYKGRRVAKDLAALPNRYLVFLAKEGLAKSGSRKLISDTNSRQSKLFQRMVILKYARQELIFQECSRAFDMCLDR</sequence>
<gene>
    <name evidence="1" type="ORF">HNY73_010485</name>
</gene>
<reference evidence="1" key="1">
    <citation type="journal article" date="2020" name="bioRxiv">
        <title>Chromosome-level reference genome of the European wasp spider Argiope bruennichi: a resource for studies on range expansion and evolutionary adaptation.</title>
        <authorList>
            <person name="Sheffer M.M."/>
            <person name="Hoppe A."/>
            <person name="Krehenwinkel H."/>
            <person name="Uhl G."/>
            <person name="Kuss A.W."/>
            <person name="Jensen L."/>
            <person name="Jensen C."/>
            <person name="Gillespie R.G."/>
            <person name="Hoff K.J."/>
            <person name="Prost S."/>
        </authorList>
    </citation>
    <scope>NUCLEOTIDE SEQUENCE</scope>
</reference>
<name>A0A8T0F217_ARGBR</name>
<protein>
    <submittedName>
        <fullName evidence="1">Uncharacterized protein</fullName>
    </submittedName>
</protein>